<dbReference type="AlphaFoldDB" id="A0A6A6MZW8"/>
<dbReference type="EMBL" id="JAAGAX010000003">
    <property type="protein sequence ID" value="KAF2318155.1"/>
    <property type="molecule type" value="Genomic_DNA"/>
</dbReference>
<feature type="region of interest" description="Disordered" evidence="1">
    <location>
        <begin position="727"/>
        <end position="752"/>
    </location>
</feature>
<gene>
    <name evidence="2" type="ORF">GH714_001395</name>
</gene>
<dbReference type="PANTHER" id="PTHR36337">
    <property type="entry name" value="OBSCURIN-LIKE PROTEIN"/>
    <property type="match status" value="1"/>
</dbReference>
<name>A0A6A6MZW8_HEVBR</name>
<sequence length="752" mass="84538">MARQANNTLFLEEWLRSNSGSTSRSTSITTSHSSSLSARAIIQAWSELRDSLQHQSFLPNYLQALKILLHSQTSLHVADPQAKLLLSILSSQNLLLPVEAYPLLLRLLYIWVRKSFRPSSVVVDSAVESSKTICLELLCRLLDKEYKLISSIHELIPDVLAGIGYALCSSVNAYYIRILDALLGIWGKDDGPQGNVSHGLMILHLFDWIMFGFIKSHSNEKLQKFCEEILEIPNPKYVPFALVMATAGALRALNRSISSGHDLQIISRLRISAENRIEFVAQDLIASTGGFSALLVEVFPLQRLYARILELAHGNYSKMNPSEVKEHLDSVPFKEAGAISGVFCNQYVSADEENKVMVENMIWHFCQDLYLRHRQVALVLRGKEDELLGDIEKIAESAFLMVVVFALAVTKHKLNPKFSPEAQMETSVSILVSFSCVEYFRRMRLPEYVETIRSVVVSVQENENACNSFVESMPSYADLTNPQELLTKVEYRWFNDEVQTARILFYLRVIPTCIEQLHGPVFSKVVAPTMFLYMGHPTRKVAQASHSLFVAFISSSKDSNENERALLKEQLAFYYLQRSLEGYPGITPFDGMASGVTALVRNLPAGSPATFYCVHNLVEKVNILCSDVSTKDTDMWKNWHGDSEPCKKILELLLRLISLVDVQVLPNLMKLSAQLIVQLPKDGQNVVLNELYNQVAESDDVTRKPTLVSWVQSLSYLCSGTTSTTFRGNKSEESSALPLPDPSNRDRIEARL</sequence>
<evidence type="ECO:0000313" key="2">
    <source>
        <dbReference type="EMBL" id="KAF2318155.1"/>
    </source>
</evidence>
<organism evidence="2 3">
    <name type="scientific">Hevea brasiliensis</name>
    <name type="common">Para rubber tree</name>
    <name type="synonym">Siphonia brasiliensis</name>
    <dbReference type="NCBI Taxonomy" id="3981"/>
    <lineage>
        <taxon>Eukaryota</taxon>
        <taxon>Viridiplantae</taxon>
        <taxon>Streptophyta</taxon>
        <taxon>Embryophyta</taxon>
        <taxon>Tracheophyta</taxon>
        <taxon>Spermatophyta</taxon>
        <taxon>Magnoliopsida</taxon>
        <taxon>eudicotyledons</taxon>
        <taxon>Gunneridae</taxon>
        <taxon>Pentapetalae</taxon>
        <taxon>rosids</taxon>
        <taxon>fabids</taxon>
        <taxon>Malpighiales</taxon>
        <taxon>Euphorbiaceae</taxon>
        <taxon>Crotonoideae</taxon>
        <taxon>Micrandreae</taxon>
        <taxon>Hevea</taxon>
    </lineage>
</organism>
<accession>A0A6A6MZW8</accession>
<dbReference type="PANTHER" id="PTHR36337:SF1">
    <property type="entry name" value="OBSCURIN-LIKE PROTEIN"/>
    <property type="match status" value="1"/>
</dbReference>
<feature type="compositionally biased region" description="Basic and acidic residues" evidence="1">
    <location>
        <begin position="743"/>
        <end position="752"/>
    </location>
</feature>
<keyword evidence="3" id="KW-1185">Reference proteome</keyword>
<proteinExistence type="predicted"/>
<protein>
    <submittedName>
        <fullName evidence="2">Uncharacterized protein</fullName>
    </submittedName>
</protein>
<evidence type="ECO:0000256" key="1">
    <source>
        <dbReference type="SAM" id="MobiDB-lite"/>
    </source>
</evidence>
<reference evidence="2 3" key="1">
    <citation type="journal article" date="2020" name="Mol. Plant">
        <title>The Chromosome-Based Rubber Tree Genome Provides New Insights into Spurge Genome Evolution and Rubber Biosynthesis.</title>
        <authorList>
            <person name="Liu J."/>
            <person name="Shi C."/>
            <person name="Shi C.C."/>
            <person name="Li W."/>
            <person name="Zhang Q.J."/>
            <person name="Zhang Y."/>
            <person name="Li K."/>
            <person name="Lu H.F."/>
            <person name="Shi C."/>
            <person name="Zhu S.T."/>
            <person name="Xiao Z.Y."/>
            <person name="Nan H."/>
            <person name="Yue Y."/>
            <person name="Zhu X.G."/>
            <person name="Wu Y."/>
            <person name="Hong X.N."/>
            <person name="Fan G.Y."/>
            <person name="Tong Y."/>
            <person name="Zhang D."/>
            <person name="Mao C.L."/>
            <person name="Liu Y.L."/>
            <person name="Hao S.J."/>
            <person name="Liu W.Q."/>
            <person name="Lv M.Q."/>
            <person name="Zhang H.B."/>
            <person name="Liu Y."/>
            <person name="Hu-Tang G.R."/>
            <person name="Wang J.P."/>
            <person name="Wang J.H."/>
            <person name="Sun Y.H."/>
            <person name="Ni S.B."/>
            <person name="Chen W.B."/>
            <person name="Zhang X.C."/>
            <person name="Jiao Y.N."/>
            <person name="Eichler E.E."/>
            <person name="Li G.H."/>
            <person name="Liu X."/>
            <person name="Gao L.Z."/>
        </authorList>
    </citation>
    <scope>NUCLEOTIDE SEQUENCE [LARGE SCALE GENOMIC DNA]</scope>
    <source>
        <strain evidence="3">cv. GT1</strain>
        <tissue evidence="2">Leaf</tissue>
    </source>
</reference>
<comment type="caution">
    <text evidence="2">The sequence shown here is derived from an EMBL/GenBank/DDBJ whole genome shotgun (WGS) entry which is preliminary data.</text>
</comment>
<evidence type="ECO:0000313" key="3">
    <source>
        <dbReference type="Proteomes" id="UP000467840"/>
    </source>
</evidence>
<dbReference type="Proteomes" id="UP000467840">
    <property type="component" value="Chromosome 10"/>
</dbReference>